<feature type="region of interest" description="Disordered" evidence="1">
    <location>
        <begin position="67"/>
        <end position="90"/>
    </location>
</feature>
<protein>
    <submittedName>
        <fullName evidence="2">Uncharacterized protein</fullName>
    </submittedName>
</protein>
<keyword evidence="3" id="KW-1185">Reference proteome</keyword>
<accession>A0A4R3JH63</accession>
<reference evidence="2 3" key="1">
    <citation type="submission" date="2019-03" db="EMBL/GenBank/DDBJ databases">
        <title>Genomic Encyclopedia of Type Strains, Phase IV (KMG-IV): sequencing the most valuable type-strain genomes for metagenomic binning, comparative biology and taxonomic classification.</title>
        <authorList>
            <person name="Goeker M."/>
        </authorList>
    </citation>
    <scope>NUCLEOTIDE SEQUENCE [LARGE SCALE GENOMIC DNA]</scope>
    <source>
        <strain evidence="2 3">DSM 101688</strain>
    </source>
</reference>
<dbReference type="EMBL" id="SLZW01000002">
    <property type="protein sequence ID" value="TCS64120.1"/>
    <property type="molecule type" value="Genomic_DNA"/>
</dbReference>
<name>A0A4R3JH63_9PROT</name>
<dbReference type="AlphaFoldDB" id="A0A4R3JH63"/>
<evidence type="ECO:0000313" key="3">
    <source>
        <dbReference type="Proteomes" id="UP000295304"/>
    </source>
</evidence>
<gene>
    <name evidence="2" type="ORF">EDD55_102161</name>
</gene>
<comment type="caution">
    <text evidence="2">The sequence shown here is derived from an EMBL/GenBank/DDBJ whole genome shotgun (WGS) entry which is preliminary data.</text>
</comment>
<sequence>MFMPTYAARLETRPSWKQNKGHPTGSYRYRLFFVKTGDHQNVDRRAGNINPAVDQRRDEVKNRIDALRKVENAPGSLKRRASNCSNSREG</sequence>
<feature type="region of interest" description="Disordered" evidence="1">
    <location>
        <begin position="1"/>
        <end position="23"/>
    </location>
</feature>
<evidence type="ECO:0000256" key="1">
    <source>
        <dbReference type="SAM" id="MobiDB-lite"/>
    </source>
</evidence>
<evidence type="ECO:0000313" key="2">
    <source>
        <dbReference type="EMBL" id="TCS64120.1"/>
    </source>
</evidence>
<dbReference type="Proteomes" id="UP000295304">
    <property type="component" value="Unassembled WGS sequence"/>
</dbReference>
<organism evidence="2 3">
    <name type="scientific">Varunaivibrio sulfuroxidans</name>
    <dbReference type="NCBI Taxonomy" id="1773489"/>
    <lineage>
        <taxon>Bacteria</taxon>
        <taxon>Pseudomonadati</taxon>
        <taxon>Pseudomonadota</taxon>
        <taxon>Alphaproteobacteria</taxon>
        <taxon>Rhodospirillales</taxon>
        <taxon>Magnetovibrionaceae</taxon>
        <taxon>Varunaivibrio</taxon>
    </lineage>
</organism>
<proteinExistence type="predicted"/>